<dbReference type="InterPro" id="IPR029024">
    <property type="entry name" value="TerB-like"/>
</dbReference>
<comment type="caution">
    <text evidence="1">The sequence shown here is derived from an EMBL/GenBank/DDBJ whole genome shotgun (WGS) entry which is preliminary data.</text>
</comment>
<sequence>MFLHFLQEKAHKLAFLELAHLIANADGFVNRKEQLSLKTYMGEMDLPDTFFAVGQPREIGAIIGELQDEQVKHIIFLEILLLIFADGDYNENERSMLSELKHHFGVSEETYDVFKDWVIRMDQLKIEGMKLILGSFRATPGRSGSASK</sequence>
<gene>
    <name evidence="1" type="ORF">FHS18_002316</name>
</gene>
<dbReference type="Proteomes" id="UP000570361">
    <property type="component" value="Unassembled WGS sequence"/>
</dbReference>
<dbReference type="RefSeq" id="WP_183600088.1">
    <property type="nucleotide sequence ID" value="NZ_JACHXK010000004.1"/>
</dbReference>
<protein>
    <submittedName>
        <fullName evidence="1">Tellurite resistance protein</fullName>
    </submittedName>
</protein>
<keyword evidence="2" id="KW-1185">Reference proteome</keyword>
<dbReference type="Gene3D" id="1.10.3680.10">
    <property type="entry name" value="TerB-like"/>
    <property type="match status" value="1"/>
</dbReference>
<proteinExistence type="predicted"/>
<evidence type="ECO:0000313" key="2">
    <source>
        <dbReference type="Proteomes" id="UP000570361"/>
    </source>
</evidence>
<reference evidence="1 2" key="1">
    <citation type="submission" date="2020-08" db="EMBL/GenBank/DDBJ databases">
        <title>Genomic Encyclopedia of Type Strains, Phase III (KMG-III): the genomes of soil and plant-associated and newly described type strains.</title>
        <authorList>
            <person name="Whitman W."/>
        </authorList>
    </citation>
    <scope>NUCLEOTIDE SEQUENCE [LARGE SCALE GENOMIC DNA]</scope>
    <source>
        <strain evidence="1 2">CECT 5862</strain>
    </source>
</reference>
<dbReference type="AlphaFoldDB" id="A0A7W5FMQ6"/>
<accession>A0A7W5FMQ6</accession>
<dbReference type="SUPFAM" id="SSF158682">
    <property type="entry name" value="TerB-like"/>
    <property type="match status" value="1"/>
</dbReference>
<evidence type="ECO:0000313" key="1">
    <source>
        <dbReference type="EMBL" id="MBB3110249.1"/>
    </source>
</evidence>
<name>A0A7W5FMQ6_9BACL</name>
<dbReference type="EMBL" id="JACHXK010000004">
    <property type="protein sequence ID" value="MBB3110249.1"/>
    <property type="molecule type" value="Genomic_DNA"/>
</dbReference>
<organism evidence="1 2">
    <name type="scientific">Paenibacillus phyllosphaerae</name>
    <dbReference type="NCBI Taxonomy" id="274593"/>
    <lineage>
        <taxon>Bacteria</taxon>
        <taxon>Bacillati</taxon>
        <taxon>Bacillota</taxon>
        <taxon>Bacilli</taxon>
        <taxon>Bacillales</taxon>
        <taxon>Paenibacillaceae</taxon>
        <taxon>Paenibacillus</taxon>
    </lineage>
</organism>